<protein>
    <submittedName>
        <fullName evidence="1">Uncharacterized protein</fullName>
    </submittedName>
</protein>
<reference evidence="1" key="1">
    <citation type="submission" date="2022-10" db="EMBL/GenBank/DDBJ databases">
        <title>The WGS of Solirubrobacter phytolaccae KCTC 29190.</title>
        <authorList>
            <person name="Jiang Z."/>
        </authorList>
    </citation>
    <scope>NUCLEOTIDE SEQUENCE</scope>
    <source>
        <strain evidence="1">KCTC 29190</strain>
    </source>
</reference>
<dbReference type="RefSeq" id="WP_270030302.1">
    <property type="nucleotide sequence ID" value="NZ_JAPDDP010000149.1"/>
</dbReference>
<gene>
    <name evidence="1" type="ORF">OJ997_36090</name>
</gene>
<sequence>MLWLIIVLVVLVVLVVGGIIARNRQLASTRPAFERALAQVERDLVAAAASDRGWDRSLLEAAARRIVTERFGSEPEELTLVEVIDKPGTEADQAVFDARVGTARERVVLGRADGEWVGA</sequence>
<dbReference type="AlphaFoldDB" id="A0A9X3SDI1"/>
<accession>A0A9X3SDI1</accession>
<dbReference type="EMBL" id="JAPDDP010000149">
    <property type="protein sequence ID" value="MDA0185781.1"/>
    <property type="molecule type" value="Genomic_DNA"/>
</dbReference>
<evidence type="ECO:0000313" key="2">
    <source>
        <dbReference type="Proteomes" id="UP001147653"/>
    </source>
</evidence>
<dbReference type="Proteomes" id="UP001147653">
    <property type="component" value="Unassembled WGS sequence"/>
</dbReference>
<comment type="caution">
    <text evidence="1">The sequence shown here is derived from an EMBL/GenBank/DDBJ whole genome shotgun (WGS) entry which is preliminary data.</text>
</comment>
<proteinExistence type="predicted"/>
<keyword evidence="2" id="KW-1185">Reference proteome</keyword>
<evidence type="ECO:0000313" key="1">
    <source>
        <dbReference type="EMBL" id="MDA0185781.1"/>
    </source>
</evidence>
<organism evidence="1 2">
    <name type="scientific">Solirubrobacter phytolaccae</name>
    <dbReference type="NCBI Taxonomy" id="1404360"/>
    <lineage>
        <taxon>Bacteria</taxon>
        <taxon>Bacillati</taxon>
        <taxon>Actinomycetota</taxon>
        <taxon>Thermoleophilia</taxon>
        <taxon>Solirubrobacterales</taxon>
        <taxon>Solirubrobacteraceae</taxon>
        <taxon>Solirubrobacter</taxon>
    </lineage>
</organism>
<name>A0A9X3SDI1_9ACTN</name>